<keyword evidence="3" id="KW-1185">Reference proteome</keyword>
<protein>
    <submittedName>
        <fullName evidence="2">Zinc-ribbon domain-containing protein</fullName>
    </submittedName>
</protein>
<gene>
    <name evidence="2" type="ORF">K0T92_06135</name>
</gene>
<dbReference type="Proteomes" id="UP000812277">
    <property type="component" value="Unassembled WGS sequence"/>
</dbReference>
<feature type="domain" description="Treble clef zinc finger" evidence="1">
    <location>
        <begin position="165"/>
        <end position="224"/>
    </location>
</feature>
<name>A0ABS7D373_9BACL</name>
<dbReference type="Pfam" id="PF14311">
    <property type="entry name" value="DUF4379"/>
    <property type="match status" value="8"/>
</dbReference>
<reference evidence="2 3" key="1">
    <citation type="submission" date="2021-07" db="EMBL/GenBank/DDBJ databases">
        <title>Paenibacillus radiodurans sp. nov., isolated from the southeastern edge of Tengger Desert.</title>
        <authorList>
            <person name="Zhang G."/>
        </authorList>
    </citation>
    <scope>NUCLEOTIDE SEQUENCE [LARGE SCALE GENOMIC DNA]</scope>
    <source>
        <strain evidence="2 3">DT7-4</strain>
    </source>
</reference>
<evidence type="ECO:0000313" key="3">
    <source>
        <dbReference type="Proteomes" id="UP000812277"/>
    </source>
</evidence>
<accession>A0ABS7D373</accession>
<sequence>MKKRKSRKIAPSKSLGVVNPEIAKEWDHENNGGKTPFNYGACSHKKVWWKSDVCGHRWEAMIFNRHRRNDGCRICANKEVAPDTCLAAVNPILASEWHPIRNGSLTPYDIVAGTNLRAWWQCNKDTRHEWNALISSRHNQGVGCPYCDGKKVLPEESFGALFPWIAEEWDEKGNGRKSPFEVSSGSSYIAQWICRDCEHSWSTKVKMRVGSDFQKGTNCPKCNGASQSSHAEQIFYYNMKRIFPSTLHRLKVVADGKKYEIDVPIPEVDFALEYDGPHHADIADKDEEKNEKIKDMYQLIRIRVPNLPVIEPHGSIVFEHDTTRYYSSLKEVLIQIFQCIAERHQLSEEQIKKIQEFESSDLHEQAGEVIQYFRKIKLEQSLAYVNPKIAKIWHHTKNGTLRPDQVYPHDKVVVWWKCTEHGDHVFQSTIIARHMSQGCSFCNQSTHYVKRLKTGPRILANANPPLAAEWDQELNGELTTLDVTVGMTDKAWWRCQLGHRWEAVIASRHQGAGCPVCAGKVATPEDNITVTHPHVAQEWHSVLNLPLLPHEVKKGSNKRLWWLCQTCSYEWDAFVYNRTKGDSCPACTKKVTTDNYSLVALYPDIATEWNYEKNNGKQPQDFLPKSNETVWWKCAKKHKWPAAICNRTIRGDICPYCSGKKATIETCLATLYPEIAKEWNHEKNAIEFPDLTPETILPGSNKNIWWKCARNHEWRNMVVRRTSRWTGCKECKAIDKQNKQRKRTSSQIELSQ</sequence>
<feature type="domain" description="Treble clef zinc finger" evidence="1">
    <location>
        <begin position="536"/>
        <end position="590"/>
    </location>
</feature>
<dbReference type="EMBL" id="JAHZIJ010000002">
    <property type="protein sequence ID" value="MBW7474316.1"/>
    <property type="molecule type" value="Genomic_DNA"/>
</dbReference>
<dbReference type="InterPro" id="IPR025487">
    <property type="entry name" value="DUF4379"/>
</dbReference>
<dbReference type="RefSeq" id="WP_219871537.1">
    <property type="nucleotide sequence ID" value="NZ_JAHZIJ010000002.1"/>
</dbReference>
<organism evidence="2 3">
    <name type="scientific">Paenibacillus oenotherae</name>
    <dbReference type="NCBI Taxonomy" id="1435645"/>
    <lineage>
        <taxon>Bacteria</taxon>
        <taxon>Bacillati</taxon>
        <taxon>Bacillota</taxon>
        <taxon>Bacilli</taxon>
        <taxon>Bacillales</taxon>
        <taxon>Paenibacillaceae</taxon>
        <taxon>Paenibacillus</taxon>
    </lineage>
</organism>
<proteinExistence type="predicted"/>
<feature type="domain" description="Treble clef zinc finger" evidence="1">
    <location>
        <begin position="675"/>
        <end position="732"/>
    </location>
</feature>
<evidence type="ECO:0000313" key="2">
    <source>
        <dbReference type="EMBL" id="MBW7474316.1"/>
    </source>
</evidence>
<comment type="caution">
    <text evidence="2">The sequence shown here is derived from an EMBL/GenBank/DDBJ whole genome shotgun (WGS) entry which is preliminary data.</text>
</comment>
<feature type="domain" description="Treble clef zinc finger" evidence="1">
    <location>
        <begin position="605"/>
        <end position="660"/>
    </location>
</feature>
<dbReference type="PANTHER" id="PTHR37317:SF1">
    <property type="entry name" value="ZINC-RIBBON DOMAIN-CONTAINING PROTEIN-RELATED"/>
    <property type="match status" value="1"/>
</dbReference>
<feature type="domain" description="Treble clef zinc finger" evidence="1">
    <location>
        <begin position="389"/>
        <end position="444"/>
    </location>
</feature>
<feature type="domain" description="Treble clef zinc finger" evidence="1">
    <location>
        <begin position="22"/>
        <end position="78"/>
    </location>
</feature>
<feature type="domain" description="Treble clef zinc finger" evidence="1">
    <location>
        <begin position="93"/>
        <end position="150"/>
    </location>
</feature>
<feature type="domain" description="Treble clef zinc finger" evidence="1">
    <location>
        <begin position="466"/>
        <end position="520"/>
    </location>
</feature>
<dbReference type="PANTHER" id="PTHR37317">
    <property type="entry name" value="BLR8090 PROTEIN"/>
    <property type="match status" value="1"/>
</dbReference>
<evidence type="ECO:0000259" key="1">
    <source>
        <dbReference type="Pfam" id="PF14311"/>
    </source>
</evidence>